<sequence length="99" mass="10242">MKRILLLGIVLIILGANGALAAVCPDIQFIKSFNVSQEGAEVPRLAAGADRKVYVADVNMSRLSIISKLNLSITGISPSTSSSKNSIPGICVALSTSGK</sequence>
<accession>A0A0F8YLD1</accession>
<protein>
    <submittedName>
        <fullName evidence="1">Uncharacterized protein</fullName>
    </submittedName>
</protein>
<feature type="non-terminal residue" evidence="1">
    <location>
        <position position="99"/>
    </location>
</feature>
<gene>
    <name evidence="1" type="ORF">LCGC14_3140630</name>
</gene>
<dbReference type="AlphaFoldDB" id="A0A0F8YLD1"/>
<name>A0A0F8YLD1_9ZZZZ</name>
<reference evidence="1" key="1">
    <citation type="journal article" date="2015" name="Nature">
        <title>Complex archaea that bridge the gap between prokaryotes and eukaryotes.</title>
        <authorList>
            <person name="Spang A."/>
            <person name="Saw J.H."/>
            <person name="Jorgensen S.L."/>
            <person name="Zaremba-Niedzwiedzka K."/>
            <person name="Martijn J."/>
            <person name="Lind A.E."/>
            <person name="van Eijk R."/>
            <person name="Schleper C."/>
            <person name="Guy L."/>
            <person name="Ettema T.J."/>
        </authorList>
    </citation>
    <scope>NUCLEOTIDE SEQUENCE</scope>
</reference>
<dbReference type="EMBL" id="LAZR01068840">
    <property type="protein sequence ID" value="KKK48886.1"/>
    <property type="molecule type" value="Genomic_DNA"/>
</dbReference>
<organism evidence="1">
    <name type="scientific">marine sediment metagenome</name>
    <dbReference type="NCBI Taxonomy" id="412755"/>
    <lineage>
        <taxon>unclassified sequences</taxon>
        <taxon>metagenomes</taxon>
        <taxon>ecological metagenomes</taxon>
    </lineage>
</organism>
<comment type="caution">
    <text evidence="1">The sequence shown here is derived from an EMBL/GenBank/DDBJ whole genome shotgun (WGS) entry which is preliminary data.</text>
</comment>
<proteinExistence type="predicted"/>
<evidence type="ECO:0000313" key="1">
    <source>
        <dbReference type="EMBL" id="KKK48886.1"/>
    </source>
</evidence>